<dbReference type="SUPFAM" id="SSF117281">
    <property type="entry name" value="Kelch motif"/>
    <property type="match status" value="1"/>
</dbReference>
<dbReference type="Gene3D" id="2.120.10.80">
    <property type="entry name" value="Kelch-type beta propeller"/>
    <property type="match status" value="2"/>
</dbReference>
<dbReference type="AlphaFoldDB" id="A0A9X1NHW5"/>
<dbReference type="InterPro" id="IPR052392">
    <property type="entry name" value="Kelch-BTB_domain-containing"/>
</dbReference>
<comment type="caution">
    <text evidence="1">The sequence shown here is derived from an EMBL/GenBank/DDBJ whole genome shotgun (WGS) entry which is preliminary data.</text>
</comment>
<dbReference type="PANTHER" id="PTHR46375">
    <property type="entry name" value="KELCH REPEAT AND BTB DOMAIN-CONTAINING PROTEIN 13-RELATED"/>
    <property type="match status" value="1"/>
</dbReference>
<evidence type="ECO:0000313" key="2">
    <source>
        <dbReference type="Proteomes" id="UP001138997"/>
    </source>
</evidence>
<proteinExistence type="predicted"/>
<dbReference type="Proteomes" id="UP001138997">
    <property type="component" value="Unassembled WGS sequence"/>
</dbReference>
<sequence>MYEPDRDTWRSIARAPIGMANISAASSGTTIYVLTRPRPVGEPQLWEYSLSQDRWARLPAPPHSVDTVRAVGTDRLVAYAGAHAKSWTADQFYDIASRTWSSLPRDPLAPSQDRNLLATDTGDLVLLAVGPYGHDDQGWAPWGAAQWKAKTKTWERVATSGIVDSEPTWWWEGGRIVNPSTQTVDQDGSVSATGGILDPVTKAWKRVPDMNRPSGLARVHPQLEAAGSGKILDSGQILDVASRVWTSIPQPPEGFPTQDAAAIIIDDQVITFGGASFKSYRGTLTNDTWVLRLP</sequence>
<gene>
    <name evidence="1" type="ORF">LR394_26375</name>
</gene>
<dbReference type="InterPro" id="IPR015915">
    <property type="entry name" value="Kelch-typ_b-propeller"/>
</dbReference>
<evidence type="ECO:0008006" key="3">
    <source>
        <dbReference type="Google" id="ProtNLM"/>
    </source>
</evidence>
<keyword evidence="2" id="KW-1185">Reference proteome</keyword>
<dbReference type="PANTHER" id="PTHR46375:SF3">
    <property type="entry name" value="KELCH REPEAT AND BTB DOMAIN-CONTAINING PROTEIN 13"/>
    <property type="match status" value="1"/>
</dbReference>
<organism evidence="1 2">
    <name type="scientific">Kineosporia babensis</name>
    <dbReference type="NCBI Taxonomy" id="499548"/>
    <lineage>
        <taxon>Bacteria</taxon>
        <taxon>Bacillati</taxon>
        <taxon>Actinomycetota</taxon>
        <taxon>Actinomycetes</taxon>
        <taxon>Kineosporiales</taxon>
        <taxon>Kineosporiaceae</taxon>
        <taxon>Kineosporia</taxon>
    </lineage>
</organism>
<reference evidence="1" key="1">
    <citation type="submission" date="2021-11" db="EMBL/GenBank/DDBJ databases">
        <title>Streptomyces corallinus and Kineosporia corallina sp. nov., two new coral-derived marine actinobacteria.</title>
        <authorList>
            <person name="Buangrab K."/>
            <person name="Sutthacheep M."/>
            <person name="Yeemin T."/>
            <person name="Harunari E."/>
            <person name="Igarashi Y."/>
            <person name="Sripreechasak P."/>
            <person name="Kanchanasin P."/>
            <person name="Tanasupawat S."/>
            <person name="Phongsopitanun W."/>
        </authorList>
    </citation>
    <scope>NUCLEOTIDE SEQUENCE</scope>
    <source>
        <strain evidence="1">JCM 31032</strain>
    </source>
</reference>
<name>A0A9X1NHW5_9ACTN</name>
<evidence type="ECO:0000313" key="1">
    <source>
        <dbReference type="EMBL" id="MCD5314438.1"/>
    </source>
</evidence>
<protein>
    <recommendedName>
        <fullName evidence="3">Galactose oxidase</fullName>
    </recommendedName>
</protein>
<dbReference type="RefSeq" id="WP_231446953.1">
    <property type="nucleotide sequence ID" value="NZ_JAJOMB010000016.1"/>
</dbReference>
<dbReference type="EMBL" id="JAJOMB010000016">
    <property type="protein sequence ID" value="MCD5314438.1"/>
    <property type="molecule type" value="Genomic_DNA"/>
</dbReference>
<accession>A0A9X1NHW5</accession>